<proteinExistence type="predicted"/>
<accession>X1C3S8</accession>
<feature type="non-terminal residue" evidence="1">
    <location>
        <position position="1"/>
    </location>
</feature>
<dbReference type="AlphaFoldDB" id="X1C3S8"/>
<dbReference type="EMBL" id="BART01025904">
    <property type="protein sequence ID" value="GAG91078.1"/>
    <property type="molecule type" value="Genomic_DNA"/>
</dbReference>
<evidence type="ECO:0000313" key="1">
    <source>
        <dbReference type="EMBL" id="GAG91078.1"/>
    </source>
</evidence>
<sequence length="47" mass="5566">CANCRLTMDDSKEYWKWDRELESLVELLAENLVEDHPHPFDAKPHLA</sequence>
<organism evidence="1">
    <name type="scientific">marine sediment metagenome</name>
    <dbReference type="NCBI Taxonomy" id="412755"/>
    <lineage>
        <taxon>unclassified sequences</taxon>
        <taxon>metagenomes</taxon>
        <taxon>ecological metagenomes</taxon>
    </lineage>
</organism>
<protein>
    <submittedName>
        <fullName evidence="1">Uncharacterized protein</fullName>
    </submittedName>
</protein>
<comment type="caution">
    <text evidence="1">The sequence shown here is derived from an EMBL/GenBank/DDBJ whole genome shotgun (WGS) entry which is preliminary data.</text>
</comment>
<gene>
    <name evidence="1" type="ORF">S01H4_46370</name>
</gene>
<reference evidence="1" key="1">
    <citation type="journal article" date="2014" name="Front. Microbiol.">
        <title>High frequency of phylogenetically diverse reductive dehalogenase-homologous genes in deep subseafloor sedimentary metagenomes.</title>
        <authorList>
            <person name="Kawai M."/>
            <person name="Futagami T."/>
            <person name="Toyoda A."/>
            <person name="Takaki Y."/>
            <person name="Nishi S."/>
            <person name="Hori S."/>
            <person name="Arai W."/>
            <person name="Tsubouchi T."/>
            <person name="Morono Y."/>
            <person name="Uchiyama I."/>
            <person name="Ito T."/>
            <person name="Fujiyama A."/>
            <person name="Inagaki F."/>
            <person name="Takami H."/>
        </authorList>
    </citation>
    <scope>NUCLEOTIDE SEQUENCE</scope>
    <source>
        <strain evidence="1">Expedition CK06-06</strain>
    </source>
</reference>
<name>X1C3S8_9ZZZZ</name>